<accession>A0A9N9HG81</accession>
<proteinExistence type="predicted"/>
<comment type="caution">
    <text evidence="2">The sequence shown here is derived from an EMBL/GenBank/DDBJ whole genome shotgun (WGS) entry which is preliminary data.</text>
</comment>
<evidence type="ECO:0000313" key="2">
    <source>
        <dbReference type="EMBL" id="CAG8678142.1"/>
    </source>
</evidence>
<evidence type="ECO:0000313" key="3">
    <source>
        <dbReference type="Proteomes" id="UP000789396"/>
    </source>
</evidence>
<feature type="non-terminal residue" evidence="2">
    <location>
        <position position="105"/>
    </location>
</feature>
<organism evidence="2 3">
    <name type="scientific">Racocetra fulgida</name>
    <dbReference type="NCBI Taxonomy" id="60492"/>
    <lineage>
        <taxon>Eukaryota</taxon>
        <taxon>Fungi</taxon>
        <taxon>Fungi incertae sedis</taxon>
        <taxon>Mucoromycota</taxon>
        <taxon>Glomeromycotina</taxon>
        <taxon>Glomeromycetes</taxon>
        <taxon>Diversisporales</taxon>
        <taxon>Gigasporaceae</taxon>
        <taxon>Racocetra</taxon>
    </lineage>
</organism>
<reference evidence="2" key="1">
    <citation type="submission" date="2021-06" db="EMBL/GenBank/DDBJ databases">
        <authorList>
            <person name="Kallberg Y."/>
            <person name="Tangrot J."/>
            <person name="Rosling A."/>
        </authorList>
    </citation>
    <scope>NUCLEOTIDE SEQUENCE</scope>
    <source>
        <strain evidence="2">IN212</strain>
    </source>
</reference>
<sequence>MQVPTQRSMSIDEESQNLVIFGKNSLVNLDTIIKENSESNIPDSTTSNLSSKHIGKPTDIISSKKQKQIKKESHILKNLIKKLSTKPKAPQVSVTKKENTNNFID</sequence>
<feature type="region of interest" description="Disordered" evidence="1">
    <location>
        <begin position="38"/>
        <end position="69"/>
    </location>
</feature>
<feature type="compositionally biased region" description="Polar residues" evidence="1">
    <location>
        <begin position="38"/>
        <end position="51"/>
    </location>
</feature>
<keyword evidence="3" id="KW-1185">Reference proteome</keyword>
<dbReference type="Proteomes" id="UP000789396">
    <property type="component" value="Unassembled WGS sequence"/>
</dbReference>
<dbReference type="AlphaFoldDB" id="A0A9N9HG81"/>
<dbReference type="EMBL" id="CAJVPZ010017073">
    <property type="protein sequence ID" value="CAG8678142.1"/>
    <property type="molecule type" value="Genomic_DNA"/>
</dbReference>
<feature type="region of interest" description="Disordered" evidence="1">
    <location>
        <begin position="86"/>
        <end position="105"/>
    </location>
</feature>
<evidence type="ECO:0000256" key="1">
    <source>
        <dbReference type="SAM" id="MobiDB-lite"/>
    </source>
</evidence>
<protein>
    <submittedName>
        <fullName evidence="2">17415_t:CDS:1</fullName>
    </submittedName>
</protein>
<name>A0A9N9HG81_9GLOM</name>
<gene>
    <name evidence="2" type="ORF">RFULGI_LOCUS9503</name>
</gene>